<dbReference type="eggNOG" id="ENOG502ZI98">
    <property type="taxonomic scope" value="Bacteria"/>
</dbReference>
<sequence length="56" mass="6426" precursor="true">MSKSNKKKWLKVIEFTVVGVATWLNPQAGFLLFLLRLCFQILAALQKDEESQIDKS</sequence>
<protein>
    <submittedName>
        <fullName evidence="2">Conjugal transfer protein TrbE</fullName>
    </submittedName>
</protein>
<dbReference type="KEGG" id="oni:Osc7112_0835"/>
<proteinExistence type="predicted"/>
<evidence type="ECO:0000313" key="3">
    <source>
        <dbReference type="Proteomes" id="UP000010478"/>
    </source>
</evidence>
<keyword evidence="1" id="KW-1133">Transmembrane helix</keyword>
<dbReference type="RefSeq" id="WP_015174744.1">
    <property type="nucleotide sequence ID" value="NC_019729.1"/>
</dbReference>
<organism evidence="2 3">
    <name type="scientific">Phormidium nigroviride PCC 7112</name>
    <dbReference type="NCBI Taxonomy" id="179408"/>
    <lineage>
        <taxon>Bacteria</taxon>
        <taxon>Bacillati</taxon>
        <taxon>Cyanobacteriota</taxon>
        <taxon>Cyanophyceae</taxon>
        <taxon>Oscillatoriophycideae</taxon>
        <taxon>Oscillatoriales</taxon>
        <taxon>Oscillatoriaceae</taxon>
        <taxon>Phormidium</taxon>
    </lineage>
</organism>
<evidence type="ECO:0000313" key="2">
    <source>
        <dbReference type="EMBL" id="AFZ05415.1"/>
    </source>
</evidence>
<keyword evidence="1" id="KW-0812">Transmembrane</keyword>
<dbReference type="EMBL" id="CP003614">
    <property type="protein sequence ID" value="AFZ05415.1"/>
    <property type="molecule type" value="Genomic_DNA"/>
</dbReference>
<gene>
    <name evidence="2" type="ORF">Osc7112_0835</name>
</gene>
<keyword evidence="3" id="KW-1185">Reference proteome</keyword>
<keyword evidence="1" id="KW-0472">Membrane</keyword>
<dbReference type="HOGENOM" id="CLU_3009943_0_0_3"/>
<name>K9VDT4_9CYAN</name>
<evidence type="ECO:0000256" key="1">
    <source>
        <dbReference type="SAM" id="Phobius"/>
    </source>
</evidence>
<accession>K9VDT4</accession>
<dbReference type="Proteomes" id="UP000010478">
    <property type="component" value="Chromosome"/>
</dbReference>
<dbReference type="AlphaFoldDB" id="K9VDT4"/>
<reference evidence="2 3" key="1">
    <citation type="submission" date="2012-05" db="EMBL/GenBank/DDBJ databases">
        <title>Finished chromosome of genome of Oscillatoria sp. PCC 7112.</title>
        <authorList>
            <consortium name="US DOE Joint Genome Institute"/>
            <person name="Gugger M."/>
            <person name="Coursin T."/>
            <person name="Rippka R."/>
            <person name="Tandeau De Marsac N."/>
            <person name="Huntemann M."/>
            <person name="Wei C.-L."/>
            <person name="Han J."/>
            <person name="Detter J.C."/>
            <person name="Han C."/>
            <person name="Tapia R."/>
            <person name="Davenport K."/>
            <person name="Daligault H."/>
            <person name="Erkkila T."/>
            <person name="Gu W."/>
            <person name="Munk A.C.C."/>
            <person name="Teshima H."/>
            <person name="Xu Y."/>
            <person name="Chain P."/>
            <person name="Chen A."/>
            <person name="Krypides N."/>
            <person name="Mavromatis K."/>
            <person name="Markowitz V."/>
            <person name="Szeto E."/>
            <person name="Ivanova N."/>
            <person name="Mikhailova N."/>
            <person name="Ovchinnikova G."/>
            <person name="Pagani I."/>
            <person name="Pati A."/>
            <person name="Goodwin L."/>
            <person name="Peters L."/>
            <person name="Pitluck S."/>
            <person name="Woyke T."/>
            <person name="Kerfeld C."/>
        </authorList>
    </citation>
    <scope>NUCLEOTIDE SEQUENCE [LARGE SCALE GENOMIC DNA]</scope>
    <source>
        <strain evidence="2 3">PCC 7112</strain>
    </source>
</reference>
<feature type="transmembrane region" description="Helical" evidence="1">
    <location>
        <begin position="12"/>
        <end position="35"/>
    </location>
</feature>